<evidence type="ECO:0000313" key="5">
    <source>
        <dbReference type="EMBL" id="KAE9463141.1"/>
    </source>
</evidence>
<evidence type="ECO:0000256" key="4">
    <source>
        <dbReference type="SAM" id="MobiDB-lite"/>
    </source>
</evidence>
<dbReference type="Proteomes" id="UP000428333">
    <property type="component" value="Linkage Group LG03"/>
</dbReference>
<evidence type="ECO:0000256" key="2">
    <source>
        <dbReference type="ARBA" id="ARBA00025796"/>
    </source>
</evidence>
<dbReference type="InterPro" id="IPR044989">
    <property type="entry name" value="TAC1"/>
</dbReference>
<dbReference type="AlphaFoldDB" id="A0A6A4M3M2"/>
<organism evidence="5 6">
    <name type="scientific">Rhododendron williamsianum</name>
    <dbReference type="NCBI Taxonomy" id="262921"/>
    <lineage>
        <taxon>Eukaryota</taxon>
        <taxon>Viridiplantae</taxon>
        <taxon>Streptophyta</taxon>
        <taxon>Embryophyta</taxon>
        <taxon>Tracheophyta</taxon>
        <taxon>Spermatophyta</taxon>
        <taxon>Magnoliopsida</taxon>
        <taxon>eudicotyledons</taxon>
        <taxon>Gunneridae</taxon>
        <taxon>Pentapetalae</taxon>
        <taxon>asterids</taxon>
        <taxon>Ericales</taxon>
        <taxon>Ericaceae</taxon>
        <taxon>Ericoideae</taxon>
        <taxon>Rhodoreae</taxon>
        <taxon>Rhododendron</taxon>
    </lineage>
</organism>
<evidence type="ECO:0000256" key="1">
    <source>
        <dbReference type="ARBA" id="ARBA00022604"/>
    </source>
</evidence>
<protein>
    <recommendedName>
        <fullName evidence="3">Protein TILLER ANGLE CONTROL 1</fullName>
    </recommendedName>
</protein>
<comment type="caution">
    <text evidence="5">The sequence shown here is derived from an EMBL/GenBank/DDBJ whole genome shotgun (WGS) entry which is preliminary data.</text>
</comment>
<sequence length="299" mass="33660">ARSDIGGKERSWGGGWRRGESGNGEKRMDLVDGKIFYWVHRKFHHKDGFVQDVNKAAELVTNIEMETQVLPEHVTIDSILTIGTFGFGPLIQLNKQNECLEFQKEETHEEKEHEGEKEIENEFDEEEVSPLLSNSFRSGFDENDVEIYELGLDSTDSEGKKGKGKGKGKKEKKERITLADLLVADDSDDHVKYMMGDGRVVDKDSNYKKKTDVGVKKKGLSFAKKLIPGVGEDSRPIKKLHQLMRRMTKRKIHPDMEEESQKAGGDDGPIKPGPIADKYGANESVSLLPIADSIVRQYV</sequence>
<feature type="region of interest" description="Disordered" evidence="4">
    <location>
        <begin position="105"/>
        <end position="128"/>
    </location>
</feature>
<dbReference type="GO" id="GO:0001763">
    <property type="term" value="P:morphogenesis of a branching structure"/>
    <property type="evidence" value="ECO:0007669"/>
    <property type="project" value="InterPro"/>
</dbReference>
<dbReference type="PANTHER" id="PTHR38366:SF1">
    <property type="entry name" value="PROTEIN TILLER ANGLE CONTROL 1"/>
    <property type="match status" value="1"/>
</dbReference>
<accession>A0A6A4M3M2</accession>
<feature type="region of interest" description="Disordered" evidence="4">
    <location>
        <begin position="249"/>
        <end position="276"/>
    </location>
</feature>
<feature type="region of interest" description="Disordered" evidence="4">
    <location>
        <begin position="151"/>
        <end position="171"/>
    </location>
</feature>
<name>A0A6A4M3M2_9ERIC</name>
<evidence type="ECO:0000313" key="6">
    <source>
        <dbReference type="Proteomes" id="UP000428333"/>
    </source>
</evidence>
<proteinExistence type="inferred from homology"/>
<reference evidence="5 6" key="1">
    <citation type="journal article" date="2019" name="Genome Biol. Evol.">
        <title>The Rhododendron genome and chromosomal organization provide insight into shared whole-genome duplications across the heath family (Ericaceae).</title>
        <authorList>
            <person name="Soza V.L."/>
            <person name="Lindsley D."/>
            <person name="Waalkes A."/>
            <person name="Ramage E."/>
            <person name="Patwardhan R.P."/>
            <person name="Burton J.N."/>
            <person name="Adey A."/>
            <person name="Kumar A."/>
            <person name="Qiu R."/>
            <person name="Shendure J."/>
            <person name="Hall B."/>
        </authorList>
    </citation>
    <scope>NUCLEOTIDE SEQUENCE [LARGE SCALE GENOMIC DNA]</scope>
    <source>
        <strain evidence="5">RSF 1966-606</strain>
    </source>
</reference>
<feature type="region of interest" description="Disordered" evidence="4">
    <location>
        <begin position="1"/>
        <end position="24"/>
    </location>
</feature>
<keyword evidence="6" id="KW-1185">Reference proteome</keyword>
<feature type="compositionally biased region" description="Basic and acidic residues" evidence="4">
    <location>
        <begin position="105"/>
        <end position="120"/>
    </location>
</feature>
<feature type="compositionally biased region" description="Basic and acidic residues" evidence="4">
    <location>
        <begin position="253"/>
        <end position="269"/>
    </location>
</feature>
<comment type="similarity">
    <text evidence="2">Belongs to the TAC family.</text>
</comment>
<evidence type="ECO:0000256" key="3">
    <source>
        <dbReference type="ARBA" id="ARBA00026138"/>
    </source>
</evidence>
<dbReference type="EMBL" id="QEFC01000591">
    <property type="protein sequence ID" value="KAE9463141.1"/>
    <property type="molecule type" value="Genomic_DNA"/>
</dbReference>
<dbReference type="OrthoDB" id="1922866at2759"/>
<gene>
    <name evidence="5" type="ORF">C3L33_04954</name>
</gene>
<dbReference type="PANTHER" id="PTHR38366">
    <property type="entry name" value="NAD-DEPENDENT PROTEIN DEACETYLASE HST1-LIKE PROTEIN"/>
    <property type="match status" value="1"/>
</dbReference>
<keyword evidence="1" id="KW-0341">Growth regulation</keyword>
<feature type="non-terminal residue" evidence="5">
    <location>
        <position position="1"/>
    </location>
</feature>